<dbReference type="Proteomes" id="UP000277300">
    <property type="component" value="Unassembled WGS sequence"/>
</dbReference>
<accession>A0A3F2S0I7</accession>
<evidence type="ECO:0000256" key="1">
    <source>
        <dbReference type="SAM" id="MobiDB-lite"/>
    </source>
</evidence>
<proteinExistence type="predicted"/>
<dbReference type="OrthoDB" id="167057at2759"/>
<dbReference type="EMBL" id="MBDO02000018">
    <property type="protein sequence ID" value="RLN67926.1"/>
    <property type="molecule type" value="Genomic_DNA"/>
</dbReference>
<dbReference type="Proteomes" id="UP000284657">
    <property type="component" value="Unassembled WGS sequence"/>
</dbReference>
<evidence type="ECO:0000313" key="2">
    <source>
        <dbReference type="EMBL" id="RLN67926.1"/>
    </source>
</evidence>
<dbReference type="AlphaFoldDB" id="A0A3F2S0I7"/>
<evidence type="ECO:0000313" key="5">
    <source>
        <dbReference type="Proteomes" id="UP000284657"/>
    </source>
</evidence>
<protein>
    <submittedName>
        <fullName evidence="2">Uncharacterized protein</fullName>
    </submittedName>
</protein>
<feature type="compositionally biased region" description="Basic and acidic residues" evidence="1">
    <location>
        <begin position="271"/>
        <end position="283"/>
    </location>
</feature>
<feature type="region of interest" description="Disordered" evidence="1">
    <location>
        <begin position="1"/>
        <end position="36"/>
    </location>
</feature>
<organism evidence="2 4">
    <name type="scientific">Phytophthora kernoviae</name>
    <dbReference type="NCBI Taxonomy" id="325452"/>
    <lineage>
        <taxon>Eukaryota</taxon>
        <taxon>Sar</taxon>
        <taxon>Stramenopiles</taxon>
        <taxon>Oomycota</taxon>
        <taxon>Peronosporomycetes</taxon>
        <taxon>Peronosporales</taxon>
        <taxon>Peronosporaceae</taxon>
        <taxon>Phytophthora</taxon>
    </lineage>
</organism>
<comment type="caution">
    <text evidence="2">The sequence shown here is derived from an EMBL/GenBank/DDBJ whole genome shotgun (WGS) entry which is preliminary data.</text>
</comment>
<gene>
    <name evidence="3" type="ORF">BBJ29_004934</name>
    <name evidence="2" type="ORF">BBP00_00001328</name>
</gene>
<sequence>MTQQERPESPAGSKRLAPRVPQVTAAAAAARGPRHKKLKWRTRDQQTSRLYNLQLDLHDLRKEIKALEDYEQVLRTHTMNQREQLDDYYIKRVMQYHKVFEHGCDRMPNSSNNGGLSSVDAVDFVQQLMEDEVAVGRYTGREVIIDQGERYTEAFPGLKCRLTQSQIASSDEVTIVSATASYSFEITQTTIEALFPRVLADQPQIGTKLLGRQFQGVDFFKVFAGLLQDSNELCTLFDGAAISEEYFIGRVSIRSCDGGDDKEVGQGSSSESHKLQLEHILDK</sequence>
<reference evidence="4 5" key="1">
    <citation type="submission" date="2018-07" db="EMBL/GenBank/DDBJ databases">
        <title>Genome sequencing of oomycete isolates from Chile give support for New Zealand origin for Phytophthora kernoviae and make available the first Nothophytophthora sp. genome.</title>
        <authorList>
            <person name="Studholme D.J."/>
            <person name="Sanfuentes E."/>
            <person name="Panda P."/>
            <person name="Hill R."/>
            <person name="Sambles C."/>
            <person name="Grant M."/>
            <person name="Williams N.M."/>
            <person name="Mcdougal R.L."/>
        </authorList>
    </citation>
    <scope>NUCLEOTIDE SEQUENCE [LARGE SCALE GENOMIC DNA]</scope>
    <source>
        <strain evidence="2">Chile6</strain>
        <strain evidence="3">Chile7</strain>
    </source>
</reference>
<evidence type="ECO:0000313" key="3">
    <source>
        <dbReference type="EMBL" id="RLN70641.1"/>
    </source>
</evidence>
<dbReference type="EMBL" id="MBAD02000210">
    <property type="protein sequence ID" value="RLN70641.1"/>
    <property type="molecule type" value="Genomic_DNA"/>
</dbReference>
<feature type="region of interest" description="Disordered" evidence="1">
    <location>
        <begin position="260"/>
        <end position="283"/>
    </location>
</feature>
<evidence type="ECO:0000313" key="4">
    <source>
        <dbReference type="Proteomes" id="UP000277300"/>
    </source>
</evidence>
<name>A0A3F2S0I7_9STRA</name>